<keyword evidence="2" id="KW-1185">Reference proteome</keyword>
<sequence>MGNCQASEAAVIQHLGGRVKRLYWQTSAAEVMKNNPGYHVALVTLCVTAEQQDLLMLGQVYWLIISQSSDLLIPQ</sequence>
<dbReference type="Proteomes" id="UP001055439">
    <property type="component" value="Chromosome 6"/>
</dbReference>
<evidence type="ECO:0000313" key="1">
    <source>
        <dbReference type="EMBL" id="URE11567.1"/>
    </source>
</evidence>
<accession>A0A9E7GFG4</accession>
<gene>
    <name evidence="1" type="ORF">MUK42_36668</name>
</gene>
<dbReference type="AlphaFoldDB" id="A0A9E7GFG4"/>
<dbReference type="PANTHER" id="PTHR33413:SF35">
    <property type="entry name" value="OS09G0381600 PROTEIN"/>
    <property type="match status" value="1"/>
</dbReference>
<protein>
    <submittedName>
        <fullName evidence="1">Uncharacterized protein</fullName>
    </submittedName>
</protein>
<proteinExistence type="predicted"/>
<evidence type="ECO:0000313" key="2">
    <source>
        <dbReference type="Proteomes" id="UP001055439"/>
    </source>
</evidence>
<dbReference type="OrthoDB" id="747498at2759"/>
<dbReference type="Pfam" id="PF14009">
    <property type="entry name" value="PADRE"/>
    <property type="match status" value="1"/>
</dbReference>
<organism evidence="1 2">
    <name type="scientific">Musa troglodytarum</name>
    <name type="common">fe'i banana</name>
    <dbReference type="NCBI Taxonomy" id="320322"/>
    <lineage>
        <taxon>Eukaryota</taxon>
        <taxon>Viridiplantae</taxon>
        <taxon>Streptophyta</taxon>
        <taxon>Embryophyta</taxon>
        <taxon>Tracheophyta</taxon>
        <taxon>Spermatophyta</taxon>
        <taxon>Magnoliopsida</taxon>
        <taxon>Liliopsida</taxon>
        <taxon>Zingiberales</taxon>
        <taxon>Musaceae</taxon>
        <taxon>Musa</taxon>
    </lineage>
</organism>
<dbReference type="EMBL" id="CP097508">
    <property type="protein sequence ID" value="URE11567.1"/>
    <property type="molecule type" value="Genomic_DNA"/>
</dbReference>
<dbReference type="InterPro" id="IPR025322">
    <property type="entry name" value="PADRE_dom"/>
</dbReference>
<reference evidence="1" key="1">
    <citation type="submission" date="2022-05" db="EMBL/GenBank/DDBJ databases">
        <title>The Musa troglodytarum L. genome provides insights into the mechanism of non-climacteric behaviour and enrichment of carotenoids.</title>
        <authorList>
            <person name="Wang J."/>
        </authorList>
    </citation>
    <scope>NUCLEOTIDE SEQUENCE</scope>
    <source>
        <tissue evidence="1">Leaf</tissue>
    </source>
</reference>
<dbReference type="PANTHER" id="PTHR33413">
    <property type="entry name" value="EXPRESSED PROTEIN"/>
    <property type="match status" value="1"/>
</dbReference>
<name>A0A9E7GFG4_9LILI</name>